<dbReference type="EMBL" id="CP014263">
    <property type="protein sequence ID" value="AQG82035.1"/>
    <property type="molecule type" value="Genomic_DNA"/>
</dbReference>
<protein>
    <submittedName>
        <fullName evidence="1">Uncharacterized protein</fullName>
    </submittedName>
</protein>
<sequence length="257" mass="30486">MEPNRSKIICDTNIWYRIFDGRISINELTGKFLVGTYISGFEFGCTLNALNDFNLFRNAVIAFKGQAQQFYKEHPIEYIKLLSNYPSNSDKWIELNESLNKVFGTKEPNPAYYDAAKHEYEKYYTEASDLLEPFVRFVDDYRNSITNKGLHKKNMNASISRLQQIEATKSVITNWFQGVEIKWEPLELFLNVFNEWLRQLDLQNNLKMNLNDWNDVFNLVYVAPGDLYWTRDYKKTWEFIKQAGLSHYLFEPEKVRE</sequence>
<gene>
    <name evidence="1" type="ORF">AWR27_23700</name>
</gene>
<evidence type="ECO:0000313" key="2">
    <source>
        <dbReference type="Proteomes" id="UP000187941"/>
    </source>
</evidence>
<dbReference type="OrthoDB" id="957234at2"/>
<name>A0A1P9X371_9BACT</name>
<evidence type="ECO:0000313" key="1">
    <source>
        <dbReference type="EMBL" id="AQG82035.1"/>
    </source>
</evidence>
<dbReference type="KEGG" id="smon:AWR27_23700"/>
<organism evidence="1 2">
    <name type="scientific">Spirosoma montaniterrae</name>
    <dbReference type="NCBI Taxonomy" id="1178516"/>
    <lineage>
        <taxon>Bacteria</taxon>
        <taxon>Pseudomonadati</taxon>
        <taxon>Bacteroidota</taxon>
        <taxon>Cytophagia</taxon>
        <taxon>Cytophagales</taxon>
        <taxon>Cytophagaceae</taxon>
        <taxon>Spirosoma</taxon>
    </lineage>
</organism>
<keyword evidence="2" id="KW-1185">Reference proteome</keyword>
<reference evidence="1 2" key="1">
    <citation type="submission" date="2016-01" db="EMBL/GenBank/DDBJ databases">
        <authorList>
            <person name="Oliw E.H."/>
        </authorList>
    </citation>
    <scope>NUCLEOTIDE SEQUENCE [LARGE SCALE GENOMIC DNA]</scope>
    <source>
        <strain evidence="1 2">DY10</strain>
    </source>
</reference>
<accession>A0A1P9X371</accession>
<dbReference type="Proteomes" id="UP000187941">
    <property type="component" value="Chromosome"/>
</dbReference>
<proteinExistence type="predicted"/>
<dbReference type="AlphaFoldDB" id="A0A1P9X371"/>
<dbReference type="RefSeq" id="WP_077133511.1">
    <property type="nucleotide sequence ID" value="NZ_CP014263.1"/>
</dbReference>